<evidence type="ECO:0000313" key="2">
    <source>
        <dbReference type="Proteomes" id="UP000015350"/>
    </source>
</evidence>
<name>S9S9E7_MAGFU</name>
<organism evidence="1 2">
    <name type="scientific">Magnetospirillum fulvum MGU-K5</name>
    <dbReference type="NCBI Taxonomy" id="1316936"/>
    <lineage>
        <taxon>Bacteria</taxon>
        <taxon>Pseudomonadati</taxon>
        <taxon>Pseudomonadota</taxon>
        <taxon>Alphaproteobacteria</taxon>
        <taxon>Rhodospirillales</taxon>
        <taxon>Rhodospirillaceae</taxon>
        <taxon>Magnetospirillum</taxon>
    </lineage>
</organism>
<proteinExistence type="predicted"/>
<gene>
    <name evidence="1" type="ORF">K678_05353</name>
</gene>
<dbReference type="OrthoDB" id="5366025at2"/>
<dbReference type="STRING" id="1316936.K678_05353"/>
<dbReference type="InterPro" id="IPR016922">
    <property type="entry name" value="UCP029505"/>
</dbReference>
<dbReference type="RefSeq" id="WP_021131434.1">
    <property type="nucleotide sequence ID" value="NZ_AQPH01000013.1"/>
</dbReference>
<dbReference type="EMBL" id="AQPH01000013">
    <property type="protein sequence ID" value="EPY02502.1"/>
    <property type="molecule type" value="Genomic_DNA"/>
</dbReference>
<accession>S9S9E7</accession>
<protein>
    <submittedName>
        <fullName evidence="1">Uncharacterized protein</fullName>
    </submittedName>
</protein>
<dbReference type="AlphaFoldDB" id="S9S9E7"/>
<sequence>MRNLWQRGKFHLSALVVLVPLPFLPGYFADQPEPSVPELHRQVVAGPFRLELVTEDQPPERGIWGERVKEYAVTFRPGDIDMIRGVFVRVGKPRTVRTLGALAEGGAYRQYADLILPDKLSGSEEIWLTVETWDGTLHQATVPLREILGGSGQ</sequence>
<evidence type="ECO:0000313" key="1">
    <source>
        <dbReference type="EMBL" id="EPY02502.1"/>
    </source>
</evidence>
<dbReference type="PIRSF" id="PIRSF029505">
    <property type="entry name" value="UCP029505"/>
    <property type="match status" value="1"/>
</dbReference>
<comment type="caution">
    <text evidence="1">The sequence shown here is derived from an EMBL/GenBank/DDBJ whole genome shotgun (WGS) entry which is preliminary data.</text>
</comment>
<reference evidence="1 2" key="1">
    <citation type="submission" date="2013-04" db="EMBL/GenBank/DDBJ databases">
        <authorList>
            <person name="Kuznetsov B."/>
            <person name="Ivanovsky R."/>
        </authorList>
    </citation>
    <scope>NUCLEOTIDE SEQUENCE [LARGE SCALE GENOMIC DNA]</scope>
    <source>
        <strain evidence="1 2">MGU-K5</strain>
    </source>
</reference>
<dbReference type="eggNOG" id="ENOG50337NC">
    <property type="taxonomic scope" value="Bacteria"/>
</dbReference>
<dbReference type="Proteomes" id="UP000015350">
    <property type="component" value="Unassembled WGS sequence"/>
</dbReference>